<feature type="domain" description="AB hydrolase-1" evidence="1">
    <location>
        <begin position="3"/>
        <end position="224"/>
    </location>
</feature>
<comment type="caution">
    <text evidence="2">The sequence shown here is derived from an EMBL/GenBank/DDBJ whole genome shotgun (WGS) entry which is preliminary data.</text>
</comment>
<evidence type="ECO:0000259" key="1">
    <source>
        <dbReference type="Pfam" id="PF12697"/>
    </source>
</evidence>
<keyword evidence="3" id="KW-1185">Reference proteome</keyword>
<dbReference type="InterPro" id="IPR045889">
    <property type="entry name" value="MES/HNL"/>
</dbReference>
<sequence length="232" mass="25807">MDIVLVHGAWHGGWCWQRVAPQLRAAGHRVITPTLTGLGARQHLASDNINVDTHVTDIIQEIHYAEMDNIMLVGHSYGGFVITGVADQLGDQIASMIYLDAFVPTKNGQSPIELGSKVRTQDVTAATHENFTIAPTAFAKWSKDANDIAWLKKMTTPHPIRCFADGITLSENPTTARKMYLLCKQNTPSAFHGFYEIYNGQDGWDTDVFDCLHDAMVERPELVIQKILEFAN</sequence>
<dbReference type="Pfam" id="PF12697">
    <property type="entry name" value="Abhydrolase_6"/>
    <property type="match status" value="1"/>
</dbReference>
<reference evidence="3" key="1">
    <citation type="journal article" date="2019" name="Int. J. Syst. Evol. Microbiol.">
        <title>The Global Catalogue of Microorganisms (GCM) 10K type strain sequencing project: providing services to taxonomists for standard genome sequencing and annotation.</title>
        <authorList>
            <consortium name="The Broad Institute Genomics Platform"/>
            <consortium name="The Broad Institute Genome Sequencing Center for Infectious Disease"/>
            <person name="Wu L."/>
            <person name="Ma J."/>
        </authorList>
    </citation>
    <scope>NUCLEOTIDE SEQUENCE [LARGE SCALE GENOMIC DNA]</scope>
    <source>
        <strain evidence="3">KCTC 32465</strain>
    </source>
</reference>
<dbReference type="EMBL" id="BMZF01000008">
    <property type="protein sequence ID" value="GHA58779.1"/>
    <property type="molecule type" value="Genomic_DNA"/>
</dbReference>
<dbReference type="PANTHER" id="PTHR10992:SF1075">
    <property type="entry name" value="OS01G0557100 PROTEIN"/>
    <property type="match status" value="1"/>
</dbReference>
<dbReference type="RefSeq" id="WP_189641118.1">
    <property type="nucleotide sequence ID" value="NZ_BMZF01000008.1"/>
</dbReference>
<dbReference type="InterPro" id="IPR000073">
    <property type="entry name" value="AB_hydrolase_1"/>
</dbReference>
<evidence type="ECO:0000313" key="3">
    <source>
        <dbReference type="Proteomes" id="UP000634455"/>
    </source>
</evidence>
<protein>
    <submittedName>
        <fullName evidence="2">Esterase</fullName>
    </submittedName>
</protein>
<organism evidence="2 3">
    <name type="scientific">Paramylibacter ulvae</name>
    <dbReference type="NCBI Taxonomy" id="1651968"/>
    <lineage>
        <taxon>Bacteria</taxon>
        <taxon>Pseudomonadati</taxon>
        <taxon>Pseudomonadota</taxon>
        <taxon>Alphaproteobacteria</taxon>
        <taxon>Rhodobacterales</taxon>
        <taxon>Paracoccaceae</taxon>
        <taxon>Paramylibacter</taxon>
    </lineage>
</organism>
<dbReference type="Proteomes" id="UP000634455">
    <property type="component" value="Unassembled WGS sequence"/>
</dbReference>
<dbReference type="PANTHER" id="PTHR10992">
    <property type="entry name" value="METHYLESTERASE FAMILY MEMBER"/>
    <property type="match status" value="1"/>
</dbReference>
<evidence type="ECO:0000313" key="2">
    <source>
        <dbReference type="EMBL" id="GHA58779.1"/>
    </source>
</evidence>
<proteinExistence type="predicted"/>
<gene>
    <name evidence="2" type="ORF">GCM10008927_25530</name>
</gene>
<dbReference type="InterPro" id="IPR029058">
    <property type="entry name" value="AB_hydrolase_fold"/>
</dbReference>
<name>A0ABQ3D6M5_9RHOB</name>
<dbReference type="SUPFAM" id="SSF53474">
    <property type="entry name" value="alpha/beta-Hydrolases"/>
    <property type="match status" value="1"/>
</dbReference>
<dbReference type="Gene3D" id="3.40.50.1820">
    <property type="entry name" value="alpha/beta hydrolase"/>
    <property type="match status" value="1"/>
</dbReference>
<accession>A0ABQ3D6M5</accession>